<protein>
    <recommendedName>
        <fullName evidence="4">F-box domain-containing protein</fullName>
    </recommendedName>
</protein>
<organism evidence="2 3">
    <name type="scientific">Cadophora malorum</name>
    <dbReference type="NCBI Taxonomy" id="108018"/>
    <lineage>
        <taxon>Eukaryota</taxon>
        <taxon>Fungi</taxon>
        <taxon>Dikarya</taxon>
        <taxon>Ascomycota</taxon>
        <taxon>Pezizomycotina</taxon>
        <taxon>Leotiomycetes</taxon>
        <taxon>Helotiales</taxon>
        <taxon>Ploettnerulaceae</taxon>
        <taxon>Cadophora</taxon>
    </lineage>
</organism>
<evidence type="ECO:0000313" key="2">
    <source>
        <dbReference type="EMBL" id="KAG4416013.1"/>
    </source>
</evidence>
<keyword evidence="3" id="KW-1185">Reference proteome</keyword>
<accession>A0A8H7TBZ1</accession>
<dbReference type="Proteomes" id="UP000664132">
    <property type="component" value="Unassembled WGS sequence"/>
</dbReference>
<feature type="compositionally biased region" description="Acidic residues" evidence="1">
    <location>
        <begin position="276"/>
        <end position="311"/>
    </location>
</feature>
<feature type="region of interest" description="Disordered" evidence="1">
    <location>
        <begin position="272"/>
        <end position="311"/>
    </location>
</feature>
<sequence length="311" mass="36433">MATKQCPSLPNELWTQILENLRADEDLPTLWKSCRNVNTAFRDAAETIFREQHLPKTKFYFFLGEFLADNSDEEDHEERHEIRHLLAEFNFSSLSEDRSTATFTVDADELPENLHPRARKRLREYVNDMNIETPRHTVQIRRDVNDGPIPGLTVNYDKLELSCDWRGLFGAFYSEEYLYHKFTAKTLKDRASWLSELKSKVDSGELDPMKVMTQALTAFADDSKDCRKLARRARICWQFKNHDGTEWDFGRDGDEAEERKCLAELQKIRHFTSLEDFSDEESEEGDDDDEEGDSEEDEEDEWEDTDSDEDS</sequence>
<dbReference type="EMBL" id="JAFJYH010000200">
    <property type="protein sequence ID" value="KAG4416013.1"/>
    <property type="molecule type" value="Genomic_DNA"/>
</dbReference>
<evidence type="ECO:0000313" key="3">
    <source>
        <dbReference type="Proteomes" id="UP000664132"/>
    </source>
</evidence>
<gene>
    <name evidence="2" type="ORF">IFR04_010838</name>
</gene>
<proteinExistence type="predicted"/>
<comment type="caution">
    <text evidence="2">The sequence shown here is derived from an EMBL/GenBank/DDBJ whole genome shotgun (WGS) entry which is preliminary data.</text>
</comment>
<evidence type="ECO:0000256" key="1">
    <source>
        <dbReference type="SAM" id="MobiDB-lite"/>
    </source>
</evidence>
<reference evidence="2" key="1">
    <citation type="submission" date="2021-02" db="EMBL/GenBank/DDBJ databases">
        <title>Genome sequence Cadophora malorum strain M34.</title>
        <authorList>
            <person name="Stefanovic E."/>
            <person name="Vu D."/>
            <person name="Scully C."/>
            <person name="Dijksterhuis J."/>
            <person name="Roader J."/>
            <person name="Houbraken J."/>
        </authorList>
    </citation>
    <scope>NUCLEOTIDE SEQUENCE</scope>
    <source>
        <strain evidence="2">M34</strain>
    </source>
</reference>
<name>A0A8H7TBZ1_9HELO</name>
<evidence type="ECO:0008006" key="4">
    <source>
        <dbReference type="Google" id="ProtNLM"/>
    </source>
</evidence>
<dbReference type="AlphaFoldDB" id="A0A8H7TBZ1"/>
<dbReference type="OrthoDB" id="2997776at2759"/>